<sequence length="497" mass="57814">MVHAQVQNLANHVNELWDIWNLRVCLMMSLCLQAFLMLIASLRKRCKSNFLHLWIWSAYLLADWIAAYALGQTVQSPGDKIYDPKKSGDLYIFWAQFLLLHLAGPDSITSFSPGDSGVWLRSLFGLLCQVVATIYSFFLLALARKNKLWIPTILVFAVGLIKSYERVKALLNAGFDRFGETLLPKPDPGRDYEDAVLTYRSMRGVQVEMQPDKKIRPINHSYHDLSLREVDHDDIELLCAAHSFFEDFKVLFTGSFLSFQSRETSRDYFLQCSHSNAFRLVEYELSFLHDLMHTKMVVLHNMYGYIRRIVCFSSISAASILFFLTDKHGYTKFDVNLTHALLLGTISFDIISLIKLIFSEWCIIRSPWIRHLIPACILRRKRWSRSVFQYNMFKYCLSKHQTRVFYRLASHMFNSAGFMEKLRAMWYSSLETVTKNFEEFIFKELKKKSSNDLKAAKEACSQRGLLALLKNSCYTKLEWSIREFQYLGEPSSLALSY</sequence>
<organism evidence="3 4">
    <name type="scientific">Cannabis sativa</name>
    <name type="common">Hemp</name>
    <name type="synonym">Marijuana</name>
    <dbReference type="NCBI Taxonomy" id="3483"/>
    <lineage>
        <taxon>Eukaryota</taxon>
        <taxon>Viridiplantae</taxon>
        <taxon>Streptophyta</taxon>
        <taxon>Embryophyta</taxon>
        <taxon>Tracheophyta</taxon>
        <taxon>Spermatophyta</taxon>
        <taxon>Magnoliopsida</taxon>
        <taxon>eudicotyledons</taxon>
        <taxon>Gunneridae</taxon>
        <taxon>Pentapetalae</taxon>
        <taxon>rosids</taxon>
        <taxon>fabids</taxon>
        <taxon>Rosales</taxon>
        <taxon>Cannabaceae</taxon>
        <taxon>Cannabis</taxon>
    </lineage>
</organism>
<name>A0A7J6ERK7_CANSA</name>
<keyword evidence="1" id="KW-0812">Transmembrane</keyword>
<dbReference type="EMBL" id="JAATIP010000196">
    <property type="protein sequence ID" value="KAF4361011.1"/>
    <property type="molecule type" value="Genomic_DNA"/>
</dbReference>
<evidence type="ECO:0000313" key="3">
    <source>
        <dbReference type="EMBL" id="KAF4361011.1"/>
    </source>
</evidence>
<dbReference type="Pfam" id="PF13968">
    <property type="entry name" value="DUF4220"/>
    <property type="match status" value="1"/>
</dbReference>
<dbReference type="InterPro" id="IPR025315">
    <property type="entry name" value="DUF4220"/>
</dbReference>
<feature type="domain" description="DUF4220" evidence="2">
    <location>
        <begin position="56"/>
        <end position="395"/>
    </location>
</feature>
<proteinExistence type="predicted"/>
<feature type="transmembrane region" description="Helical" evidence="1">
    <location>
        <begin position="337"/>
        <end position="358"/>
    </location>
</feature>
<comment type="caution">
    <text evidence="3">The sequence shown here is derived from an EMBL/GenBank/DDBJ whole genome shotgun (WGS) entry which is preliminary data.</text>
</comment>
<evidence type="ECO:0000256" key="1">
    <source>
        <dbReference type="SAM" id="Phobius"/>
    </source>
</evidence>
<accession>A0A7J6ERK7</accession>
<evidence type="ECO:0000259" key="2">
    <source>
        <dbReference type="Pfam" id="PF13968"/>
    </source>
</evidence>
<protein>
    <recommendedName>
        <fullName evidence="2">DUF4220 domain-containing protein</fullName>
    </recommendedName>
</protein>
<dbReference type="PANTHER" id="PTHR31325">
    <property type="entry name" value="OS01G0798800 PROTEIN-RELATED"/>
    <property type="match status" value="1"/>
</dbReference>
<feature type="transmembrane region" description="Helical" evidence="1">
    <location>
        <begin position="305"/>
        <end position="325"/>
    </location>
</feature>
<keyword evidence="1" id="KW-1133">Transmembrane helix</keyword>
<gene>
    <name evidence="3" type="ORF">F8388_016820</name>
</gene>
<feature type="transmembrane region" description="Helical" evidence="1">
    <location>
        <begin position="20"/>
        <end position="39"/>
    </location>
</feature>
<dbReference type="Proteomes" id="UP000525078">
    <property type="component" value="Unassembled WGS sequence"/>
</dbReference>
<feature type="transmembrane region" description="Helical" evidence="1">
    <location>
        <begin position="123"/>
        <end position="142"/>
    </location>
</feature>
<dbReference type="AlphaFoldDB" id="A0A7J6ERK7"/>
<evidence type="ECO:0000313" key="4">
    <source>
        <dbReference type="Proteomes" id="UP000525078"/>
    </source>
</evidence>
<feature type="transmembrane region" description="Helical" evidence="1">
    <location>
        <begin position="51"/>
        <end position="71"/>
    </location>
</feature>
<keyword evidence="1" id="KW-0472">Membrane</keyword>
<reference evidence="3 4" key="1">
    <citation type="journal article" date="2020" name="bioRxiv">
        <title>Sequence and annotation of 42 cannabis genomes reveals extensive copy number variation in cannabinoid synthesis and pathogen resistance genes.</title>
        <authorList>
            <person name="Mckernan K.J."/>
            <person name="Helbert Y."/>
            <person name="Kane L.T."/>
            <person name="Ebling H."/>
            <person name="Zhang L."/>
            <person name="Liu B."/>
            <person name="Eaton Z."/>
            <person name="Mclaughlin S."/>
            <person name="Kingan S."/>
            <person name="Baybayan P."/>
            <person name="Concepcion G."/>
            <person name="Jordan M."/>
            <person name="Riva A."/>
            <person name="Barbazuk W."/>
            <person name="Harkins T."/>
        </authorList>
    </citation>
    <scope>NUCLEOTIDE SEQUENCE [LARGE SCALE GENOMIC DNA]</scope>
    <source>
        <strain evidence="4">cv. Jamaican Lion 4</strain>
        <tissue evidence="3">Leaf</tissue>
    </source>
</reference>